<evidence type="ECO:0000313" key="2">
    <source>
        <dbReference type="EMBL" id="MDE8693676.1"/>
    </source>
</evidence>
<organism evidence="2 3">
    <name type="scientific">Bacteroides cellulosilyticus</name>
    <dbReference type="NCBI Taxonomy" id="246787"/>
    <lineage>
        <taxon>Bacteria</taxon>
        <taxon>Pseudomonadati</taxon>
        <taxon>Bacteroidota</taxon>
        <taxon>Bacteroidia</taxon>
        <taxon>Bacteroidales</taxon>
        <taxon>Bacteroidaceae</taxon>
        <taxon>Bacteroides</taxon>
    </lineage>
</organism>
<dbReference type="Proteomes" id="UP001221924">
    <property type="component" value="Unassembled WGS sequence"/>
</dbReference>
<evidence type="ECO:0000313" key="3">
    <source>
        <dbReference type="Proteomes" id="UP001221924"/>
    </source>
</evidence>
<name>A0AAW6LW55_9BACE</name>
<accession>A0AAW6LW55</accession>
<dbReference type="Pfam" id="PF12728">
    <property type="entry name" value="HTH_17"/>
    <property type="match status" value="1"/>
</dbReference>
<dbReference type="EMBL" id="JARFID010000004">
    <property type="protein sequence ID" value="MDE8693676.1"/>
    <property type="molecule type" value="Genomic_DNA"/>
</dbReference>
<proteinExistence type="predicted"/>
<dbReference type="AlphaFoldDB" id="A0AAW6LW55"/>
<dbReference type="SUPFAM" id="SSF46955">
    <property type="entry name" value="Putative DNA-binding domain"/>
    <property type="match status" value="1"/>
</dbReference>
<evidence type="ECO:0000259" key="1">
    <source>
        <dbReference type="Pfam" id="PF12728"/>
    </source>
</evidence>
<reference evidence="2" key="1">
    <citation type="submission" date="2023-03" db="EMBL/GenBank/DDBJ databases">
        <title>DFI Biobank Strains.</title>
        <authorList>
            <person name="Mostad J."/>
            <person name="Paddock L."/>
            <person name="Medina S."/>
            <person name="Waligurski E."/>
            <person name="Barat B."/>
            <person name="Smith R."/>
            <person name="Burgo V."/>
            <person name="Metcalfe C."/>
            <person name="Woodson C."/>
            <person name="Sundararajan A."/>
            <person name="Ramaswamy R."/>
            <person name="Lin H."/>
            <person name="Pamer E.G."/>
        </authorList>
    </citation>
    <scope>NUCLEOTIDE SEQUENCE</scope>
    <source>
        <strain evidence="2">DFI.9.5</strain>
    </source>
</reference>
<comment type="caution">
    <text evidence="2">The sequence shown here is derived from an EMBL/GenBank/DDBJ whole genome shotgun (WGS) entry which is preliminary data.</text>
</comment>
<feature type="domain" description="Helix-turn-helix" evidence="1">
    <location>
        <begin position="39"/>
        <end position="88"/>
    </location>
</feature>
<dbReference type="RefSeq" id="WP_259029054.1">
    <property type="nucleotide sequence ID" value="NZ_JANUNF010000001.1"/>
</dbReference>
<dbReference type="PANTHER" id="PTHR34585">
    <property type="match status" value="1"/>
</dbReference>
<gene>
    <name evidence="2" type="ORF">PZH42_06130</name>
</gene>
<dbReference type="PANTHER" id="PTHR34585:SF22">
    <property type="entry name" value="HELIX-TURN-HELIX DOMAIN-CONTAINING PROTEIN"/>
    <property type="match status" value="1"/>
</dbReference>
<protein>
    <submittedName>
        <fullName evidence="2">Helix-turn-helix domain-containing protein</fullName>
    </submittedName>
</protein>
<sequence>MEVVTIEKATFEEIQNEVIEAISMAESLLSKFKPNHPKWLDNENVCMMLNVSKRTLQNYKDQGILPYSYVSRKSYFKLSDVENLLKNKTKDNNGIDNKRP</sequence>
<dbReference type="InterPro" id="IPR041657">
    <property type="entry name" value="HTH_17"/>
</dbReference>
<dbReference type="InterPro" id="IPR009061">
    <property type="entry name" value="DNA-bd_dom_put_sf"/>
</dbReference>